<reference evidence="6 7" key="1">
    <citation type="submission" date="2017-08" db="EMBL/GenBank/DDBJ databases">
        <title>Draft genome sequence of pheromone producing symbiont Morganella morganii, of the female New Zealand grass grub Costelytra giveni.</title>
        <authorList>
            <person name="Laugraud A."/>
            <person name="Young S.D."/>
            <person name="Hurst M.H."/>
        </authorList>
    </citation>
    <scope>NUCLEOTIDE SEQUENCE [LARGE SCALE GENOMIC DNA]</scope>
    <source>
        <strain evidence="6 7">MMsCG</strain>
        <plasmid evidence="6">unnamed1</plasmid>
    </source>
</reference>
<sequence length="381" mass="41295">MSKKIATVLIHGGQQQDKVNHAIFPAITTASTFVQTSLSEHGEYAYSRVSNPTRHAYETLLADVEEGTYATATASGVAAAALVLNIFPQGSHIIAMKGVYGGTFRLFERVAKENCGHEFDYVDLNDLAAVRSKIKDNTRMIWIESPTNPLLELVDIEAICGLAKEHNIVTCIDNTFATPWNQKPLTMGADLIMVSSSKYIGGHSDLIGGAVITNRDDLAERLNFLKTTTGAIASPFDAYLALRGLKTLALRMAAQCSNAQAVAEFLSGHGKIEKVFYPGLKDHPHYELCKKQMRTGGAVVTIQLKGGLAETEAFVKKLRYFVLAESLGGVESMVNHSATMSHGSMTREERESIGVFDSTLRLSVGIEDIGDLLADLQQALA</sequence>
<keyword evidence="3 4" id="KW-0663">Pyridoxal phosphate</keyword>
<dbReference type="Gene3D" id="3.40.640.10">
    <property type="entry name" value="Type I PLP-dependent aspartate aminotransferase-like (Major domain)"/>
    <property type="match status" value="1"/>
</dbReference>
<dbReference type="Gene3D" id="3.90.1150.10">
    <property type="entry name" value="Aspartate Aminotransferase, domain 1"/>
    <property type="match status" value="1"/>
</dbReference>
<dbReference type="GO" id="GO:0005737">
    <property type="term" value="C:cytoplasm"/>
    <property type="evidence" value="ECO:0007669"/>
    <property type="project" value="TreeGrafter"/>
</dbReference>
<name>A0A433ZRM9_MORMO</name>
<dbReference type="InterPro" id="IPR015424">
    <property type="entry name" value="PyrdxlP-dep_Trfase"/>
</dbReference>
<accession>A0A433ZRM9</accession>
<dbReference type="GO" id="GO:0019346">
    <property type="term" value="P:transsulfuration"/>
    <property type="evidence" value="ECO:0007669"/>
    <property type="project" value="InterPro"/>
</dbReference>
<dbReference type="PIRSF" id="PIRSF001434">
    <property type="entry name" value="CGS"/>
    <property type="match status" value="1"/>
</dbReference>
<gene>
    <name evidence="6" type="ORF">CKG00_16675</name>
</gene>
<dbReference type="AlphaFoldDB" id="A0A433ZRM9"/>
<evidence type="ECO:0000313" key="6">
    <source>
        <dbReference type="EMBL" id="RUT64778.1"/>
    </source>
</evidence>
<protein>
    <submittedName>
        <fullName evidence="6">Cystathionine beta-lyase</fullName>
    </submittedName>
</protein>
<evidence type="ECO:0000256" key="4">
    <source>
        <dbReference type="PIRSR" id="PIRSR001434-2"/>
    </source>
</evidence>
<dbReference type="GO" id="GO:0019343">
    <property type="term" value="P:cysteine biosynthetic process via cystathionine"/>
    <property type="evidence" value="ECO:0007669"/>
    <property type="project" value="TreeGrafter"/>
</dbReference>
<dbReference type="CDD" id="cd00614">
    <property type="entry name" value="CGS_like"/>
    <property type="match status" value="1"/>
</dbReference>
<dbReference type="GO" id="GO:0009086">
    <property type="term" value="P:methionine biosynthetic process"/>
    <property type="evidence" value="ECO:0007669"/>
    <property type="project" value="UniProtKB-ARBA"/>
</dbReference>
<dbReference type="Proteomes" id="UP000286908">
    <property type="component" value="Unassembled WGS sequence"/>
</dbReference>
<proteinExistence type="inferred from homology"/>
<dbReference type="OrthoDB" id="9805807at2"/>
<evidence type="ECO:0000256" key="2">
    <source>
        <dbReference type="ARBA" id="ARBA00009077"/>
    </source>
</evidence>
<dbReference type="FunFam" id="3.90.1150.10:FF:000033">
    <property type="entry name" value="Cystathionine gamma-synthase"/>
    <property type="match status" value="1"/>
</dbReference>
<feature type="modified residue" description="N6-(pyridoxal phosphate)lysine" evidence="4">
    <location>
        <position position="198"/>
    </location>
</feature>
<dbReference type="EMBL" id="NRQY01000002">
    <property type="protein sequence ID" value="RUT64778.1"/>
    <property type="molecule type" value="Genomic_DNA"/>
</dbReference>
<dbReference type="InterPro" id="IPR000277">
    <property type="entry name" value="Cys/Met-Metab_PyrdxlP-dep_enz"/>
</dbReference>
<organism evidence="6 7">
    <name type="scientific">Morganella morganii</name>
    <name type="common">Proteus morganii</name>
    <dbReference type="NCBI Taxonomy" id="582"/>
    <lineage>
        <taxon>Bacteria</taxon>
        <taxon>Pseudomonadati</taxon>
        <taxon>Pseudomonadota</taxon>
        <taxon>Gammaproteobacteria</taxon>
        <taxon>Enterobacterales</taxon>
        <taxon>Morganellaceae</taxon>
        <taxon>Morganella</taxon>
    </lineage>
</organism>
<geneLocation type="plasmid" evidence="6">
    <name>unnamed1</name>
</geneLocation>
<keyword evidence="6" id="KW-0614">Plasmid</keyword>
<evidence type="ECO:0000256" key="3">
    <source>
        <dbReference type="ARBA" id="ARBA00022898"/>
    </source>
</evidence>
<dbReference type="FunFam" id="3.40.640.10:FF:000009">
    <property type="entry name" value="Cystathionine gamma-synthase homolog"/>
    <property type="match status" value="1"/>
</dbReference>
<dbReference type="Pfam" id="PF01053">
    <property type="entry name" value="Cys_Met_Meta_PP"/>
    <property type="match status" value="1"/>
</dbReference>
<dbReference type="PANTHER" id="PTHR11808">
    <property type="entry name" value="TRANS-SULFURATION ENZYME FAMILY MEMBER"/>
    <property type="match status" value="1"/>
</dbReference>
<dbReference type="GO" id="GO:0003962">
    <property type="term" value="F:cystathionine gamma-synthase activity"/>
    <property type="evidence" value="ECO:0007669"/>
    <property type="project" value="TreeGrafter"/>
</dbReference>
<dbReference type="SUPFAM" id="SSF53383">
    <property type="entry name" value="PLP-dependent transferases"/>
    <property type="match status" value="1"/>
</dbReference>
<evidence type="ECO:0000256" key="5">
    <source>
        <dbReference type="RuleBase" id="RU362118"/>
    </source>
</evidence>
<comment type="cofactor">
    <cofactor evidence="1 5">
        <name>pyridoxal 5'-phosphate</name>
        <dbReference type="ChEBI" id="CHEBI:597326"/>
    </cofactor>
</comment>
<dbReference type="InterPro" id="IPR015422">
    <property type="entry name" value="PyrdxlP-dep_Trfase_small"/>
</dbReference>
<dbReference type="PANTHER" id="PTHR11808:SF75">
    <property type="entry name" value="CYSTATHIONINE GAMMA-SYNTHASE"/>
    <property type="match status" value="1"/>
</dbReference>
<comment type="similarity">
    <text evidence="2 5">Belongs to the trans-sulfuration enzymes family.</text>
</comment>
<evidence type="ECO:0000313" key="7">
    <source>
        <dbReference type="Proteomes" id="UP000286908"/>
    </source>
</evidence>
<dbReference type="InterPro" id="IPR015421">
    <property type="entry name" value="PyrdxlP-dep_Trfase_major"/>
</dbReference>
<evidence type="ECO:0000256" key="1">
    <source>
        <dbReference type="ARBA" id="ARBA00001933"/>
    </source>
</evidence>
<keyword evidence="6" id="KW-0456">Lyase</keyword>
<dbReference type="GO" id="GO:0030170">
    <property type="term" value="F:pyridoxal phosphate binding"/>
    <property type="evidence" value="ECO:0007669"/>
    <property type="project" value="InterPro"/>
</dbReference>
<dbReference type="GO" id="GO:0004123">
    <property type="term" value="F:cystathionine gamma-lyase activity"/>
    <property type="evidence" value="ECO:0007669"/>
    <property type="project" value="TreeGrafter"/>
</dbReference>
<comment type="caution">
    <text evidence="6">The sequence shown here is derived from an EMBL/GenBank/DDBJ whole genome shotgun (WGS) entry which is preliminary data.</text>
</comment>